<reference evidence="1" key="1">
    <citation type="submission" date="2016-07" db="EMBL/GenBank/DDBJ databases">
        <authorList>
            <person name="Bretaudeau A."/>
        </authorList>
    </citation>
    <scope>NUCLEOTIDE SEQUENCE</scope>
    <source>
        <strain evidence="1">Rice</strain>
        <tissue evidence="1">Whole body</tissue>
    </source>
</reference>
<name>A0A2H1WXQ0_SPOFR</name>
<dbReference type="AlphaFoldDB" id="A0A2H1WXQ0"/>
<organism evidence="1">
    <name type="scientific">Spodoptera frugiperda</name>
    <name type="common">Fall armyworm</name>
    <dbReference type="NCBI Taxonomy" id="7108"/>
    <lineage>
        <taxon>Eukaryota</taxon>
        <taxon>Metazoa</taxon>
        <taxon>Ecdysozoa</taxon>
        <taxon>Arthropoda</taxon>
        <taxon>Hexapoda</taxon>
        <taxon>Insecta</taxon>
        <taxon>Pterygota</taxon>
        <taxon>Neoptera</taxon>
        <taxon>Endopterygota</taxon>
        <taxon>Lepidoptera</taxon>
        <taxon>Glossata</taxon>
        <taxon>Ditrysia</taxon>
        <taxon>Noctuoidea</taxon>
        <taxon>Noctuidae</taxon>
        <taxon>Amphipyrinae</taxon>
        <taxon>Spodoptera</taxon>
    </lineage>
</organism>
<sequence length="100" mass="11572">MQSDNVIKTLPHTRIFSGVVGVFTNIQVHIHMTPRPKTIFLWITQRITPCGNGIRYMLHASHRTNLAVEKITYLYNKHLRSSRKHLASNSMLRYGVKNNT</sequence>
<evidence type="ECO:0000313" key="1">
    <source>
        <dbReference type="EMBL" id="SOQ57828.1"/>
    </source>
</evidence>
<gene>
    <name evidence="1" type="ORF">SFRICE_006945</name>
</gene>
<dbReference type="EMBL" id="ODYU01011849">
    <property type="protein sequence ID" value="SOQ57828.1"/>
    <property type="molecule type" value="Genomic_DNA"/>
</dbReference>
<accession>A0A2H1WXQ0</accession>
<protein>
    <submittedName>
        <fullName evidence="1">SFRICE_006945</fullName>
    </submittedName>
</protein>
<proteinExistence type="predicted"/>